<dbReference type="PROSITE" id="PS51740">
    <property type="entry name" value="SPOVT_ABRB"/>
    <property type="match status" value="1"/>
</dbReference>
<dbReference type="STRING" id="351160.RCIX2343"/>
<feature type="domain" description="SpoVT-AbrB" evidence="1">
    <location>
        <begin position="7"/>
        <end position="52"/>
    </location>
</feature>
<dbReference type="eggNOG" id="arCOG00822">
    <property type="taxonomic scope" value="Archaea"/>
</dbReference>
<evidence type="ECO:0000259" key="1">
    <source>
        <dbReference type="PROSITE" id="PS51740"/>
    </source>
</evidence>
<dbReference type="OrthoDB" id="30861at2157"/>
<accession>Q0W2F5</accession>
<evidence type="ECO:0000313" key="2">
    <source>
        <dbReference type="EMBL" id="CAJ37438.1"/>
    </source>
</evidence>
<proteinExistence type="predicted"/>
<sequence length="76" mass="8341">MQPWKVEALVSVDERGQMVLPKDLRDRAGIKPGDKLAIVSWEKDGSICCMSLVKADALAGMVKDMLGPMVKELDPE</sequence>
<keyword evidence="3" id="KW-1185">Reference proteome</keyword>
<reference evidence="2 3" key="1">
    <citation type="journal article" date="2006" name="Science">
        <title>Genome of rice cluster I archaea -- the key methane producers in the rice rhizosphere.</title>
        <authorList>
            <person name="Erkel C."/>
            <person name="Kube M."/>
            <person name="Reinhardt R."/>
            <person name="Liesack W."/>
        </authorList>
    </citation>
    <scope>NUCLEOTIDE SEQUENCE [LARGE SCALE GENOMIC DNA]</scope>
    <source>
        <strain evidence="3">DSM 22066 / NBRC 105507 / MRE50</strain>
    </source>
</reference>
<dbReference type="SUPFAM" id="SSF89447">
    <property type="entry name" value="AbrB/MazE/MraZ-like"/>
    <property type="match status" value="1"/>
</dbReference>
<dbReference type="Proteomes" id="UP000000663">
    <property type="component" value="Chromosome"/>
</dbReference>
<dbReference type="GO" id="GO:0003677">
    <property type="term" value="F:DNA binding"/>
    <property type="evidence" value="ECO:0007669"/>
    <property type="project" value="InterPro"/>
</dbReference>
<organism evidence="2 3">
    <name type="scientific">Methanocella arvoryzae (strain DSM 22066 / NBRC 105507 / MRE50)</name>
    <dbReference type="NCBI Taxonomy" id="351160"/>
    <lineage>
        <taxon>Archaea</taxon>
        <taxon>Methanobacteriati</taxon>
        <taxon>Methanobacteriota</taxon>
        <taxon>Stenosarchaea group</taxon>
        <taxon>Methanomicrobia</taxon>
        <taxon>Methanocellales</taxon>
        <taxon>Methanocellaceae</taxon>
        <taxon>Methanocella</taxon>
    </lineage>
</organism>
<name>Q0W2F5_METAR</name>
<gene>
    <name evidence="2" type="ORF">RCIX2343</name>
</gene>
<dbReference type="Gene3D" id="2.10.260.10">
    <property type="match status" value="1"/>
</dbReference>
<dbReference type="InterPro" id="IPR007159">
    <property type="entry name" value="SpoVT-AbrB_dom"/>
</dbReference>
<dbReference type="AlphaFoldDB" id="Q0W2F5"/>
<dbReference type="Pfam" id="PF04014">
    <property type="entry name" value="MazE_antitoxin"/>
    <property type="match status" value="1"/>
</dbReference>
<dbReference type="KEGG" id="rci:RCIX2343"/>
<dbReference type="NCBIfam" id="NF040962">
    <property type="entry name" value="near_HgcAB"/>
    <property type="match status" value="1"/>
</dbReference>
<dbReference type="EMBL" id="AM114193">
    <property type="protein sequence ID" value="CAJ37438.1"/>
    <property type="molecule type" value="Genomic_DNA"/>
</dbReference>
<evidence type="ECO:0000313" key="3">
    <source>
        <dbReference type="Proteomes" id="UP000000663"/>
    </source>
</evidence>
<dbReference type="SMART" id="SM00966">
    <property type="entry name" value="SpoVT_AbrB"/>
    <property type="match status" value="1"/>
</dbReference>
<dbReference type="NCBIfam" id="TIGR01439">
    <property type="entry name" value="lp_hng_hel_AbrB"/>
    <property type="match status" value="1"/>
</dbReference>
<dbReference type="InterPro" id="IPR037914">
    <property type="entry name" value="SpoVT-AbrB_sf"/>
</dbReference>
<protein>
    <submittedName>
        <fullName evidence="2">Transcription regulator (AbrB family)</fullName>
    </submittedName>
</protein>